<dbReference type="AlphaFoldDB" id="A0A6J1CVX3"/>
<dbReference type="KEGG" id="mcha:111014703"/>
<dbReference type="GeneID" id="111014703"/>
<name>A0A6J1CVX3_MOMCH</name>
<evidence type="ECO:0000313" key="2">
    <source>
        <dbReference type="Proteomes" id="UP000504603"/>
    </source>
</evidence>
<organism evidence="2 3">
    <name type="scientific">Momordica charantia</name>
    <name type="common">Bitter gourd</name>
    <name type="synonym">Balsam pear</name>
    <dbReference type="NCBI Taxonomy" id="3673"/>
    <lineage>
        <taxon>Eukaryota</taxon>
        <taxon>Viridiplantae</taxon>
        <taxon>Streptophyta</taxon>
        <taxon>Embryophyta</taxon>
        <taxon>Tracheophyta</taxon>
        <taxon>Spermatophyta</taxon>
        <taxon>Magnoliopsida</taxon>
        <taxon>eudicotyledons</taxon>
        <taxon>Gunneridae</taxon>
        <taxon>Pentapetalae</taxon>
        <taxon>rosids</taxon>
        <taxon>fabids</taxon>
        <taxon>Cucurbitales</taxon>
        <taxon>Cucurbitaceae</taxon>
        <taxon>Momordiceae</taxon>
        <taxon>Momordica</taxon>
    </lineage>
</organism>
<feature type="region of interest" description="Disordered" evidence="1">
    <location>
        <begin position="13"/>
        <end position="43"/>
    </location>
</feature>
<sequence length="281" mass="31670">MKICFIAGDQSDGLDGSHEQFTEETGSDGDESMWLSSDSSSSSPPLFSESCWRLLDSFPDFLLSLVNLDEEDSKLIADGELDFDWFLSGFPSPSFRSGLDFEVKLAGARAIGDVDPDEPIFWPIELKIDWKSMEDWDWFSISPRKDLRSSATPPNSTGFRFEGRKMNLNQAPKRRLVFSSRSAASEMMELKQRQDKRVTTVPRIGTVPSRFNRAIKNSAGKRSGEKLFCVDRDFLETDLAENEELPIETLSGLREFDGREGIDSEFDDVVLSLDETCNELA</sequence>
<accession>A0A6J1CVX3</accession>
<evidence type="ECO:0000313" key="3">
    <source>
        <dbReference type="RefSeq" id="XP_022145197.1"/>
    </source>
</evidence>
<dbReference type="OrthoDB" id="773993at2759"/>
<dbReference type="PANTHER" id="PTHR36707">
    <property type="entry name" value="T20M3.17 PROTEIN"/>
    <property type="match status" value="1"/>
</dbReference>
<reference evidence="3" key="1">
    <citation type="submission" date="2025-08" db="UniProtKB">
        <authorList>
            <consortium name="RefSeq"/>
        </authorList>
    </citation>
    <scope>IDENTIFICATION</scope>
    <source>
        <strain evidence="3">OHB3-1</strain>
    </source>
</reference>
<keyword evidence="2" id="KW-1185">Reference proteome</keyword>
<dbReference type="Proteomes" id="UP000504603">
    <property type="component" value="Unplaced"/>
</dbReference>
<feature type="compositionally biased region" description="Low complexity" evidence="1">
    <location>
        <begin position="32"/>
        <end position="43"/>
    </location>
</feature>
<proteinExistence type="predicted"/>
<dbReference type="PANTHER" id="PTHR36707:SF1">
    <property type="entry name" value="T20M3.17 PROTEIN"/>
    <property type="match status" value="1"/>
</dbReference>
<protein>
    <submittedName>
        <fullName evidence="3">Uncharacterized protein LOC111014703</fullName>
    </submittedName>
</protein>
<gene>
    <name evidence="3" type="primary">LOC111014703</name>
</gene>
<dbReference type="RefSeq" id="XP_022145197.1">
    <property type="nucleotide sequence ID" value="XM_022289505.1"/>
</dbReference>
<evidence type="ECO:0000256" key="1">
    <source>
        <dbReference type="SAM" id="MobiDB-lite"/>
    </source>
</evidence>